<dbReference type="AlphaFoldDB" id="A0A9K3ECK6"/>
<gene>
    <name evidence="2" type="ORF">HanXRQr2_Chr14g0662221</name>
</gene>
<accession>A0A9K3ECK6</accession>
<feature type="region of interest" description="Disordered" evidence="1">
    <location>
        <begin position="1"/>
        <end position="28"/>
    </location>
</feature>
<sequence>MRSTRLSRIPQLASQEPTETRNLQQMHHLPAPLVSTSFSFGK</sequence>
<dbReference type="EMBL" id="MNCJ02000329">
    <property type="protein sequence ID" value="KAF5770684.1"/>
    <property type="molecule type" value="Genomic_DNA"/>
</dbReference>
<reference evidence="2" key="2">
    <citation type="submission" date="2020-06" db="EMBL/GenBank/DDBJ databases">
        <title>Helianthus annuus Genome sequencing and assembly Release 2.</title>
        <authorList>
            <person name="Gouzy J."/>
            <person name="Langlade N."/>
            <person name="Munos S."/>
        </authorList>
    </citation>
    <scope>NUCLEOTIDE SEQUENCE</scope>
    <source>
        <tissue evidence="2">Leaves</tissue>
    </source>
</reference>
<protein>
    <submittedName>
        <fullName evidence="2">Uncharacterized protein</fullName>
    </submittedName>
</protein>
<evidence type="ECO:0000313" key="2">
    <source>
        <dbReference type="EMBL" id="KAF5770684.1"/>
    </source>
</evidence>
<name>A0A9K3ECK6_HELAN</name>
<organism evidence="2 3">
    <name type="scientific">Helianthus annuus</name>
    <name type="common">Common sunflower</name>
    <dbReference type="NCBI Taxonomy" id="4232"/>
    <lineage>
        <taxon>Eukaryota</taxon>
        <taxon>Viridiplantae</taxon>
        <taxon>Streptophyta</taxon>
        <taxon>Embryophyta</taxon>
        <taxon>Tracheophyta</taxon>
        <taxon>Spermatophyta</taxon>
        <taxon>Magnoliopsida</taxon>
        <taxon>eudicotyledons</taxon>
        <taxon>Gunneridae</taxon>
        <taxon>Pentapetalae</taxon>
        <taxon>asterids</taxon>
        <taxon>campanulids</taxon>
        <taxon>Asterales</taxon>
        <taxon>Asteraceae</taxon>
        <taxon>Asteroideae</taxon>
        <taxon>Heliantheae alliance</taxon>
        <taxon>Heliantheae</taxon>
        <taxon>Helianthus</taxon>
    </lineage>
</organism>
<evidence type="ECO:0000256" key="1">
    <source>
        <dbReference type="SAM" id="MobiDB-lite"/>
    </source>
</evidence>
<evidence type="ECO:0000313" key="3">
    <source>
        <dbReference type="Proteomes" id="UP000215914"/>
    </source>
</evidence>
<proteinExistence type="predicted"/>
<dbReference type="Proteomes" id="UP000215914">
    <property type="component" value="Unassembled WGS sequence"/>
</dbReference>
<dbReference type="Gramene" id="mRNA:HanXRQr2_Chr14g0662221">
    <property type="protein sequence ID" value="mRNA:HanXRQr2_Chr14g0662221"/>
    <property type="gene ID" value="HanXRQr2_Chr14g0662221"/>
</dbReference>
<feature type="compositionally biased region" description="Polar residues" evidence="1">
    <location>
        <begin position="1"/>
        <end position="25"/>
    </location>
</feature>
<keyword evidence="3" id="KW-1185">Reference proteome</keyword>
<comment type="caution">
    <text evidence="2">The sequence shown here is derived from an EMBL/GenBank/DDBJ whole genome shotgun (WGS) entry which is preliminary data.</text>
</comment>
<reference evidence="2" key="1">
    <citation type="journal article" date="2017" name="Nature">
        <title>The sunflower genome provides insights into oil metabolism, flowering and Asterid evolution.</title>
        <authorList>
            <person name="Badouin H."/>
            <person name="Gouzy J."/>
            <person name="Grassa C.J."/>
            <person name="Murat F."/>
            <person name="Staton S.E."/>
            <person name="Cottret L."/>
            <person name="Lelandais-Briere C."/>
            <person name="Owens G.L."/>
            <person name="Carrere S."/>
            <person name="Mayjonade B."/>
            <person name="Legrand L."/>
            <person name="Gill N."/>
            <person name="Kane N.C."/>
            <person name="Bowers J.E."/>
            <person name="Hubner S."/>
            <person name="Bellec A."/>
            <person name="Berard A."/>
            <person name="Berges H."/>
            <person name="Blanchet N."/>
            <person name="Boniface M.C."/>
            <person name="Brunel D."/>
            <person name="Catrice O."/>
            <person name="Chaidir N."/>
            <person name="Claudel C."/>
            <person name="Donnadieu C."/>
            <person name="Faraut T."/>
            <person name="Fievet G."/>
            <person name="Helmstetter N."/>
            <person name="King M."/>
            <person name="Knapp S.J."/>
            <person name="Lai Z."/>
            <person name="Le Paslier M.C."/>
            <person name="Lippi Y."/>
            <person name="Lorenzon L."/>
            <person name="Mandel J.R."/>
            <person name="Marage G."/>
            <person name="Marchand G."/>
            <person name="Marquand E."/>
            <person name="Bret-Mestries E."/>
            <person name="Morien E."/>
            <person name="Nambeesan S."/>
            <person name="Nguyen T."/>
            <person name="Pegot-Espagnet P."/>
            <person name="Pouilly N."/>
            <person name="Raftis F."/>
            <person name="Sallet E."/>
            <person name="Schiex T."/>
            <person name="Thomas J."/>
            <person name="Vandecasteele C."/>
            <person name="Vares D."/>
            <person name="Vear F."/>
            <person name="Vautrin S."/>
            <person name="Crespi M."/>
            <person name="Mangin B."/>
            <person name="Burke J.M."/>
            <person name="Salse J."/>
            <person name="Munos S."/>
            <person name="Vincourt P."/>
            <person name="Rieseberg L.H."/>
            <person name="Langlade N.B."/>
        </authorList>
    </citation>
    <scope>NUCLEOTIDE SEQUENCE</scope>
    <source>
        <tissue evidence="2">Leaves</tissue>
    </source>
</reference>